<feature type="compositionally biased region" description="Pro residues" evidence="1">
    <location>
        <begin position="490"/>
        <end position="500"/>
    </location>
</feature>
<dbReference type="InterPro" id="IPR020845">
    <property type="entry name" value="AMP-binding_CS"/>
</dbReference>
<evidence type="ECO:0000313" key="4">
    <source>
        <dbReference type="EMBL" id="RMI43209.1"/>
    </source>
</evidence>
<sequence length="511" mass="53775">MLAGPGVGDLLRRAARRFPDRPAIRSGTVELGYAELDRLADRCAAALARSLGTHGKVLALTLTLDHWFAVAFFGAIRSGNIPALVNPLLREEALANLVRACGAEAAIVAPGVRDRLPTLATIVTTDELGELIDGAEGPPPHLVPAPGDVACLQFTSGTTGAPKTVQLTHRNVTVNAAQTARAHRVTGDSVVFDNLPTFHLMHLTVATAAGARLVLWPGGDPAEAMAAAARHGATHFYSLPVRLGRLASDPRLPDLSVPTLTAVLSGGSPLPALTAETLGARFGVPVAQGYGLQETSPSTHFDDLDAPRPGSCGHPLAGTECRVVRLDDGQVAPAGALGEIQVRGPQVMKGYLGADEGAHLTADGWFATGDVGHLAQDGRLTLVDRIKDVFKHDNWLVAPSEIERVLRRHPDVADCLVVDYPDDLSGAVPYGLVVPEGEDPDPAELAAYVAARLPYYQHLHHLRFVADIPRSATGKPQRRELRDQARSRPSPVPPSPPSPSDAPGAANAGSR</sequence>
<gene>
    <name evidence="4" type="ORF">EBO15_17325</name>
</gene>
<feature type="domain" description="AMP-dependent synthetase/ligase" evidence="2">
    <location>
        <begin position="11"/>
        <end position="352"/>
    </location>
</feature>
<dbReference type="Proteomes" id="UP000282674">
    <property type="component" value="Unassembled WGS sequence"/>
</dbReference>
<dbReference type="Gene3D" id="3.30.300.30">
    <property type="match status" value="1"/>
</dbReference>
<dbReference type="Gene3D" id="3.40.50.12780">
    <property type="entry name" value="N-terminal domain of ligase-like"/>
    <property type="match status" value="1"/>
</dbReference>
<proteinExistence type="predicted"/>
<evidence type="ECO:0000259" key="3">
    <source>
        <dbReference type="Pfam" id="PF13193"/>
    </source>
</evidence>
<accession>A0A3M2M0H6</accession>
<dbReference type="InterPro" id="IPR025110">
    <property type="entry name" value="AMP-bd_C"/>
</dbReference>
<feature type="compositionally biased region" description="Basic and acidic residues" evidence="1">
    <location>
        <begin position="477"/>
        <end position="486"/>
    </location>
</feature>
<keyword evidence="5" id="KW-1185">Reference proteome</keyword>
<reference evidence="4 5" key="1">
    <citation type="submission" date="2018-10" db="EMBL/GenBank/DDBJ databases">
        <title>Isolation from soil.</title>
        <authorList>
            <person name="Hu J."/>
        </authorList>
    </citation>
    <scope>NUCLEOTIDE SEQUENCE [LARGE SCALE GENOMIC DNA]</scope>
    <source>
        <strain evidence="4 5">NEAU-Ht49</strain>
    </source>
</reference>
<dbReference type="OrthoDB" id="3465883at2"/>
<dbReference type="GO" id="GO:0016878">
    <property type="term" value="F:acid-thiol ligase activity"/>
    <property type="evidence" value="ECO:0007669"/>
    <property type="project" value="UniProtKB-ARBA"/>
</dbReference>
<dbReference type="EMBL" id="RFFG01000027">
    <property type="protein sequence ID" value="RMI43209.1"/>
    <property type="molecule type" value="Genomic_DNA"/>
</dbReference>
<dbReference type="AlphaFoldDB" id="A0A3M2M0H6"/>
<dbReference type="SUPFAM" id="SSF56801">
    <property type="entry name" value="Acetyl-CoA synthetase-like"/>
    <property type="match status" value="1"/>
</dbReference>
<feature type="compositionally biased region" description="Low complexity" evidence="1">
    <location>
        <begin position="501"/>
        <end position="511"/>
    </location>
</feature>
<evidence type="ECO:0000313" key="5">
    <source>
        <dbReference type="Proteomes" id="UP000282674"/>
    </source>
</evidence>
<dbReference type="InterPro" id="IPR042099">
    <property type="entry name" value="ANL_N_sf"/>
</dbReference>
<dbReference type="InterPro" id="IPR045851">
    <property type="entry name" value="AMP-bd_C_sf"/>
</dbReference>
<evidence type="ECO:0000259" key="2">
    <source>
        <dbReference type="Pfam" id="PF00501"/>
    </source>
</evidence>
<name>A0A3M2M0H6_9ACTN</name>
<feature type="region of interest" description="Disordered" evidence="1">
    <location>
        <begin position="470"/>
        <end position="511"/>
    </location>
</feature>
<dbReference type="PANTHER" id="PTHR43767:SF1">
    <property type="entry name" value="NONRIBOSOMAL PEPTIDE SYNTHASE PES1 (EUROFUNG)-RELATED"/>
    <property type="match status" value="1"/>
</dbReference>
<dbReference type="Pfam" id="PF00501">
    <property type="entry name" value="AMP-binding"/>
    <property type="match status" value="1"/>
</dbReference>
<feature type="domain" description="AMP-binding enzyme C-terminal" evidence="3">
    <location>
        <begin position="401"/>
        <end position="475"/>
    </location>
</feature>
<dbReference type="Pfam" id="PF13193">
    <property type="entry name" value="AMP-binding_C"/>
    <property type="match status" value="1"/>
</dbReference>
<dbReference type="InterPro" id="IPR050237">
    <property type="entry name" value="ATP-dep_AMP-bd_enzyme"/>
</dbReference>
<protein>
    <submittedName>
        <fullName evidence="4">Acyl--CoA ligase</fullName>
    </submittedName>
</protein>
<dbReference type="PANTHER" id="PTHR43767">
    <property type="entry name" value="LONG-CHAIN-FATTY-ACID--COA LIGASE"/>
    <property type="match status" value="1"/>
</dbReference>
<dbReference type="InterPro" id="IPR000873">
    <property type="entry name" value="AMP-dep_synth/lig_dom"/>
</dbReference>
<keyword evidence="4" id="KW-0436">Ligase</keyword>
<evidence type="ECO:0000256" key="1">
    <source>
        <dbReference type="SAM" id="MobiDB-lite"/>
    </source>
</evidence>
<dbReference type="PROSITE" id="PS00455">
    <property type="entry name" value="AMP_BINDING"/>
    <property type="match status" value="1"/>
</dbReference>
<organism evidence="4 5">
    <name type="scientific">Actinomadura harenae</name>
    <dbReference type="NCBI Taxonomy" id="2483351"/>
    <lineage>
        <taxon>Bacteria</taxon>
        <taxon>Bacillati</taxon>
        <taxon>Actinomycetota</taxon>
        <taxon>Actinomycetes</taxon>
        <taxon>Streptosporangiales</taxon>
        <taxon>Thermomonosporaceae</taxon>
        <taxon>Actinomadura</taxon>
    </lineage>
</organism>
<comment type="caution">
    <text evidence="4">The sequence shown here is derived from an EMBL/GenBank/DDBJ whole genome shotgun (WGS) entry which is preliminary data.</text>
</comment>